<reference evidence="2 3" key="1">
    <citation type="submission" date="2019-02" db="EMBL/GenBank/DDBJ databases">
        <title>Genome sequencing of the rare red list fungi Antrodiella citrinella (Flaviporus citrinellus).</title>
        <authorList>
            <person name="Buettner E."/>
            <person name="Kellner H."/>
        </authorList>
    </citation>
    <scope>NUCLEOTIDE SEQUENCE [LARGE SCALE GENOMIC DNA]</scope>
    <source>
        <strain evidence="2 3">DSM 108506</strain>
    </source>
</reference>
<evidence type="ECO:0000313" key="2">
    <source>
        <dbReference type="EMBL" id="THH32777.1"/>
    </source>
</evidence>
<comment type="caution">
    <text evidence="2">The sequence shown here is derived from an EMBL/GenBank/DDBJ whole genome shotgun (WGS) entry which is preliminary data.</text>
</comment>
<dbReference type="OrthoDB" id="3266140at2759"/>
<feature type="chain" id="PRO_5020713022" description="Secreted protein" evidence="1">
    <location>
        <begin position="22"/>
        <end position="242"/>
    </location>
</feature>
<dbReference type="EMBL" id="SGPM01000015">
    <property type="protein sequence ID" value="THH32777.1"/>
    <property type="molecule type" value="Genomic_DNA"/>
</dbReference>
<accession>A0A4S4N3W1</accession>
<dbReference type="AlphaFoldDB" id="A0A4S4N3W1"/>
<organism evidence="2 3">
    <name type="scientific">Antrodiella citrinella</name>
    <dbReference type="NCBI Taxonomy" id="2447956"/>
    <lineage>
        <taxon>Eukaryota</taxon>
        <taxon>Fungi</taxon>
        <taxon>Dikarya</taxon>
        <taxon>Basidiomycota</taxon>
        <taxon>Agaricomycotina</taxon>
        <taxon>Agaricomycetes</taxon>
        <taxon>Polyporales</taxon>
        <taxon>Steccherinaceae</taxon>
        <taxon>Antrodiella</taxon>
    </lineage>
</organism>
<keyword evidence="1" id="KW-0732">Signal</keyword>
<proteinExistence type="predicted"/>
<protein>
    <recommendedName>
        <fullName evidence="4">Secreted protein</fullName>
    </recommendedName>
</protein>
<feature type="signal peptide" evidence="1">
    <location>
        <begin position="1"/>
        <end position="21"/>
    </location>
</feature>
<evidence type="ECO:0000313" key="3">
    <source>
        <dbReference type="Proteomes" id="UP000308730"/>
    </source>
</evidence>
<sequence length="242" mass="25829">MRSSAIVTLFTIAFAGSSVMAAPMEPHMVTKRADVCKVNMRGVSNSDCLVNKAGTSFALTKPSTISGATNVTSIPKDSNCDEILEIQALNAALNDHHICSLLDEMKSVQKDLNTQTVLQPLSNIMTSQENLAFVNSAVETRKKDVVSKGLSGKGQNSDDTGKAVGNYLNATKSKSQDIAKQLDAKVQDIITQAQAIHDKIDDSKTAGQQQKTKIQAAITSAKLTVTPVSDDWNKVLNSAPHS</sequence>
<evidence type="ECO:0008006" key="4">
    <source>
        <dbReference type="Google" id="ProtNLM"/>
    </source>
</evidence>
<evidence type="ECO:0000256" key="1">
    <source>
        <dbReference type="SAM" id="SignalP"/>
    </source>
</evidence>
<gene>
    <name evidence="2" type="ORF">EUX98_g1408</name>
</gene>
<keyword evidence="3" id="KW-1185">Reference proteome</keyword>
<name>A0A4S4N3W1_9APHY</name>
<dbReference type="Proteomes" id="UP000308730">
    <property type="component" value="Unassembled WGS sequence"/>
</dbReference>